<evidence type="ECO:0000313" key="4">
    <source>
        <dbReference type="EMBL" id="KIL59085.1"/>
    </source>
</evidence>
<feature type="region of interest" description="Disordered" evidence="2">
    <location>
        <begin position="288"/>
        <end position="333"/>
    </location>
</feature>
<dbReference type="GO" id="GO:0019901">
    <property type="term" value="F:protein kinase binding"/>
    <property type="evidence" value="ECO:0007669"/>
    <property type="project" value="TreeGrafter"/>
</dbReference>
<proteinExistence type="inferred from homology"/>
<dbReference type="SMART" id="SM01010">
    <property type="entry name" value="AMPKBI"/>
    <property type="match status" value="1"/>
</dbReference>
<dbReference type="PANTHER" id="PTHR10343">
    <property type="entry name" value="5'-AMP-ACTIVATED PROTEIN KINASE , BETA SUBUNIT"/>
    <property type="match status" value="1"/>
</dbReference>
<dbReference type="GO" id="GO:0005737">
    <property type="term" value="C:cytoplasm"/>
    <property type="evidence" value="ECO:0007669"/>
    <property type="project" value="TreeGrafter"/>
</dbReference>
<dbReference type="Pfam" id="PF04739">
    <property type="entry name" value="AMPKBI"/>
    <property type="match status" value="1"/>
</dbReference>
<comment type="similarity">
    <text evidence="1">Belongs to the 5'-AMP-activated protein kinase beta subunit family.</text>
</comment>
<feature type="compositionally biased region" description="Basic and acidic residues" evidence="2">
    <location>
        <begin position="432"/>
        <end position="454"/>
    </location>
</feature>
<dbReference type="CDD" id="cd02859">
    <property type="entry name" value="E_set_AMPKbeta_like_N"/>
    <property type="match status" value="1"/>
</dbReference>
<dbReference type="Pfam" id="PF16561">
    <property type="entry name" value="AMPK1_CBM"/>
    <property type="match status" value="1"/>
</dbReference>
<dbReference type="Proteomes" id="UP000054549">
    <property type="component" value="Unassembled WGS sequence"/>
</dbReference>
<feature type="compositionally biased region" description="Low complexity" evidence="2">
    <location>
        <begin position="414"/>
        <end position="430"/>
    </location>
</feature>
<accession>A0A0C2S8J4</accession>
<feature type="region of interest" description="Disordered" evidence="2">
    <location>
        <begin position="148"/>
        <end position="170"/>
    </location>
</feature>
<dbReference type="InterPro" id="IPR014756">
    <property type="entry name" value="Ig_E-set"/>
</dbReference>
<dbReference type="InterPro" id="IPR013783">
    <property type="entry name" value="Ig-like_fold"/>
</dbReference>
<protein>
    <submittedName>
        <fullName evidence="4">Carbohydrate-binding module family 48 protein</fullName>
    </submittedName>
</protein>
<dbReference type="OrthoDB" id="531008at2759"/>
<dbReference type="AlphaFoldDB" id="A0A0C2S8J4"/>
<dbReference type="Gene3D" id="6.20.250.60">
    <property type="match status" value="1"/>
</dbReference>
<dbReference type="SUPFAM" id="SSF81296">
    <property type="entry name" value="E set domains"/>
    <property type="match status" value="1"/>
</dbReference>
<feature type="domain" description="Association with the SNF1 complex (ASC)" evidence="3">
    <location>
        <begin position="327"/>
        <end position="563"/>
    </location>
</feature>
<dbReference type="InterPro" id="IPR037256">
    <property type="entry name" value="ASC_dom_sf"/>
</dbReference>
<dbReference type="GO" id="GO:0031588">
    <property type="term" value="C:nucleotide-activated protein kinase complex"/>
    <property type="evidence" value="ECO:0007669"/>
    <property type="project" value="TreeGrafter"/>
</dbReference>
<evidence type="ECO:0000256" key="2">
    <source>
        <dbReference type="SAM" id="MobiDB-lite"/>
    </source>
</evidence>
<evidence type="ECO:0000256" key="1">
    <source>
        <dbReference type="ARBA" id="ARBA00010926"/>
    </source>
</evidence>
<reference evidence="4 5" key="1">
    <citation type="submission" date="2014-04" db="EMBL/GenBank/DDBJ databases">
        <title>Evolutionary Origins and Diversification of the Mycorrhizal Mutualists.</title>
        <authorList>
            <consortium name="DOE Joint Genome Institute"/>
            <consortium name="Mycorrhizal Genomics Consortium"/>
            <person name="Kohler A."/>
            <person name="Kuo A."/>
            <person name="Nagy L.G."/>
            <person name="Floudas D."/>
            <person name="Copeland A."/>
            <person name="Barry K.W."/>
            <person name="Cichocki N."/>
            <person name="Veneault-Fourrey C."/>
            <person name="LaButti K."/>
            <person name="Lindquist E.A."/>
            <person name="Lipzen A."/>
            <person name="Lundell T."/>
            <person name="Morin E."/>
            <person name="Murat C."/>
            <person name="Riley R."/>
            <person name="Ohm R."/>
            <person name="Sun H."/>
            <person name="Tunlid A."/>
            <person name="Henrissat B."/>
            <person name="Grigoriev I.V."/>
            <person name="Hibbett D.S."/>
            <person name="Martin F."/>
        </authorList>
    </citation>
    <scope>NUCLEOTIDE SEQUENCE [LARGE SCALE GENOMIC DNA]</scope>
    <source>
        <strain evidence="4 5">Koide BX008</strain>
    </source>
</reference>
<evidence type="ECO:0000259" key="3">
    <source>
        <dbReference type="SMART" id="SM01010"/>
    </source>
</evidence>
<dbReference type="FunCoup" id="A0A0C2S8J4">
    <property type="interactions" value="128"/>
</dbReference>
<dbReference type="InterPro" id="IPR050827">
    <property type="entry name" value="CRP1_MDG1_kinase"/>
</dbReference>
<dbReference type="STRING" id="946122.A0A0C2S8J4"/>
<sequence length="563" mass="60488">MGNSSSSPAPTPVLHDHPVSTHKSLRSKKKSLELPDLASLSLSSSPYHSGRGRIPAKSPCIPIPQVNNPHAHYLSEPRPRPQNNFSSDLLVTEPPFRSSVNPALLAPQPNGSANRHFAGAQPPRAYQYTPNHRYQPKMGMDHLQHLYKESHQTPGPPPSSADPARIHPSSSRHIKSFVPEVVHSSVPIGLLKGATDENDLVPVKITWRGGGKSVVLARAGDNDWKGRQVMERMSPTSQVHSVIANLPCGTHHFRFLVDDQWRVADDLPTAVDDQGTLANYVAVPLSVSPPKSASSTTAPPPPPPQSHRPIPGQSFWSATSSADGDIPEPPRLLHHSSSLSYHSAVWTSEIPSELVEAAKEEEAYLQASAGQYEANDSRGGGKTYVNGFVPAPNIPPAPGLPRHLDKLILNSRMSPAPGSTTPSKASTSGKTKGKDKDKSDRDGRRHRDGGEKYKRVPPPPPPPSEDGSGLLDLIPADDGGSPTPATPDPNDVTPSTVPARLRPIGIDPSNNPSLTDDGSVLSVPSHVVLHHLCTSAIRNGVLAVANTTRYREKYLTTVYYKPT</sequence>
<feature type="compositionally biased region" description="Low complexity" evidence="2">
    <location>
        <begin position="34"/>
        <end position="45"/>
    </location>
</feature>
<dbReference type="InParanoid" id="A0A0C2S8J4"/>
<dbReference type="PANTHER" id="PTHR10343:SF84">
    <property type="entry name" value="5'-AMP-ACTIVATED PROTEIN KINASE SUBUNIT BETA-1"/>
    <property type="match status" value="1"/>
</dbReference>
<dbReference type="EMBL" id="KN818323">
    <property type="protein sequence ID" value="KIL59085.1"/>
    <property type="molecule type" value="Genomic_DNA"/>
</dbReference>
<keyword evidence="5" id="KW-1185">Reference proteome</keyword>
<feature type="region of interest" description="Disordered" evidence="2">
    <location>
        <begin position="1"/>
        <end position="85"/>
    </location>
</feature>
<evidence type="ECO:0000313" key="5">
    <source>
        <dbReference type="Proteomes" id="UP000054549"/>
    </source>
</evidence>
<dbReference type="GO" id="GO:0007165">
    <property type="term" value="P:signal transduction"/>
    <property type="evidence" value="ECO:0007669"/>
    <property type="project" value="TreeGrafter"/>
</dbReference>
<dbReference type="Gene3D" id="2.60.40.10">
    <property type="entry name" value="Immunoglobulins"/>
    <property type="match status" value="1"/>
</dbReference>
<feature type="compositionally biased region" description="Low complexity" evidence="2">
    <location>
        <begin position="288"/>
        <end position="297"/>
    </location>
</feature>
<name>A0A0C2S8J4_AMAMK</name>
<dbReference type="GO" id="GO:0005634">
    <property type="term" value="C:nucleus"/>
    <property type="evidence" value="ECO:0007669"/>
    <property type="project" value="TreeGrafter"/>
</dbReference>
<feature type="region of interest" description="Disordered" evidence="2">
    <location>
        <begin position="411"/>
        <end position="498"/>
    </location>
</feature>
<dbReference type="InterPro" id="IPR006828">
    <property type="entry name" value="ASC_dom"/>
</dbReference>
<gene>
    <name evidence="4" type="ORF">M378DRAFT_15108</name>
</gene>
<dbReference type="HOGENOM" id="CLU_016059_0_0_1"/>
<dbReference type="InterPro" id="IPR032640">
    <property type="entry name" value="AMPK1_CBM"/>
</dbReference>
<dbReference type="SUPFAM" id="SSF160219">
    <property type="entry name" value="AMPKBI-like"/>
    <property type="match status" value="1"/>
</dbReference>
<organism evidence="4 5">
    <name type="scientific">Amanita muscaria (strain Koide BX008)</name>
    <dbReference type="NCBI Taxonomy" id="946122"/>
    <lineage>
        <taxon>Eukaryota</taxon>
        <taxon>Fungi</taxon>
        <taxon>Dikarya</taxon>
        <taxon>Basidiomycota</taxon>
        <taxon>Agaricomycotina</taxon>
        <taxon>Agaricomycetes</taxon>
        <taxon>Agaricomycetidae</taxon>
        <taxon>Agaricales</taxon>
        <taxon>Pluteineae</taxon>
        <taxon>Amanitaceae</taxon>
        <taxon>Amanita</taxon>
    </lineage>
</organism>